<dbReference type="AlphaFoldDB" id="A0A4C1Z1G5"/>
<sequence>MKTALPHGADAQQEMMLDEMNKNERNALCEHVANYLHGRGYVSVDAIKFPRSFSRSKRLREPPRVDARRCPWALVTSEGILVHCQYFKLRDITYSIIRLKGNEQAVLLIELITAGKKEQMDIGILDGLQSGCLTVCLILIIQIVRNALLFMACMMCERVLNENNAIQRQLRYMLLRSKTCDKGAAVSYDLCCSQEPRAQSDFKCFNVLDVGAQLPIQLLAMICTYAIVLTQFDDLLGF</sequence>
<comment type="caution">
    <text evidence="1">The sequence shown here is derived from an EMBL/GenBank/DDBJ whole genome shotgun (WGS) entry which is preliminary data.</text>
</comment>
<gene>
    <name evidence="1" type="ORF">EVAR_61768_1</name>
</gene>
<keyword evidence="2" id="KW-1185">Reference proteome</keyword>
<organism evidence="1 2">
    <name type="scientific">Eumeta variegata</name>
    <name type="common">Bagworm moth</name>
    <name type="synonym">Eumeta japonica</name>
    <dbReference type="NCBI Taxonomy" id="151549"/>
    <lineage>
        <taxon>Eukaryota</taxon>
        <taxon>Metazoa</taxon>
        <taxon>Ecdysozoa</taxon>
        <taxon>Arthropoda</taxon>
        <taxon>Hexapoda</taxon>
        <taxon>Insecta</taxon>
        <taxon>Pterygota</taxon>
        <taxon>Neoptera</taxon>
        <taxon>Endopterygota</taxon>
        <taxon>Lepidoptera</taxon>
        <taxon>Glossata</taxon>
        <taxon>Ditrysia</taxon>
        <taxon>Tineoidea</taxon>
        <taxon>Psychidae</taxon>
        <taxon>Oiketicinae</taxon>
        <taxon>Eumeta</taxon>
    </lineage>
</organism>
<name>A0A4C1Z1G5_EUMVA</name>
<proteinExistence type="predicted"/>
<evidence type="ECO:0000313" key="1">
    <source>
        <dbReference type="EMBL" id="GBP81370.1"/>
    </source>
</evidence>
<protein>
    <submittedName>
        <fullName evidence="1">Uncharacterized protein</fullName>
    </submittedName>
</protein>
<dbReference type="Proteomes" id="UP000299102">
    <property type="component" value="Unassembled WGS sequence"/>
</dbReference>
<accession>A0A4C1Z1G5</accession>
<evidence type="ECO:0000313" key="2">
    <source>
        <dbReference type="Proteomes" id="UP000299102"/>
    </source>
</evidence>
<reference evidence="1 2" key="1">
    <citation type="journal article" date="2019" name="Commun. Biol.">
        <title>The bagworm genome reveals a unique fibroin gene that provides high tensile strength.</title>
        <authorList>
            <person name="Kono N."/>
            <person name="Nakamura H."/>
            <person name="Ohtoshi R."/>
            <person name="Tomita M."/>
            <person name="Numata K."/>
            <person name="Arakawa K."/>
        </authorList>
    </citation>
    <scope>NUCLEOTIDE SEQUENCE [LARGE SCALE GENOMIC DNA]</scope>
</reference>
<dbReference type="EMBL" id="BGZK01001508">
    <property type="protein sequence ID" value="GBP81370.1"/>
    <property type="molecule type" value="Genomic_DNA"/>
</dbReference>